<dbReference type="PANTHER" id="PTHR31251:SF102">
    <property type="entry name" value="SBP-TYPE DOMAIN-CONTAINING PROTEIN"/>
    <property type="match status" value="1"/>
</dbReference>
<evidence type="ECO:0000313" key="6">
    <source>
        <dbReference type="EMBL" id="SPC78502.1"/>
    </source>
</evidence>
<dbReference type="AlphaFoldDB" id="A0A2N9EUH8"/>
<dbReference type="InterPro" id="IPR036893">
    <property type="entry name" value="SBP_sf"/>
</dbReference>
<dbReference type="GO" id="GO:0008270">
    <property type="term" value="F:zinc ion binding"/>
    <property type="evidence" value="ECO:0007669"/>
    <property type="project" value="UniProtKB-KW"/>
</dbReference>
<dbReference type="GO" id="GO:0005634">
    <property type="term" value="C:nucleus"/>
    <property type="evidence" value="ECO:0007669"/>
    <property type="project" value="InterPro"/>
</dbReference>
<dbReference type="GO" id="GO:0003677">
    <property type="term" value="F:DNA binding"/>
    <property type="evidence" value="ECO:0007669"/>
    <property type="project" value="InterPro"/>
</dbReference>
<organism evidence="6">
    <name type="scientific">Fagus sylvatica</name>
    <name type="common">Beechnut</name>
    <dbReference type="NCBI Taxonomy" id="28930"/>
    <lineage>
        <taxon>Eukaryota</taxon>
        <taxon>Viridiplantae</taxon>
        <taxon>Streptophyta</taxon>
        <taxon>Embryophyta</taxon>
        <taxon>Tracheophyta</taxon>
        <taxon>Spermatophyta</taxon>
        <taxon>Magnoliopsida</taxon>
        <taxon>eudicotyledons</taxon>
        <taxon>Gunneridae</taxon>
        <taxon>Pentapetalae</taxon>
        <taxon>rosids</taxon>
        <taxon>fabids</taxon>
        <taxon>Fagales</taxon>
        <taxon>Fagaceae</taxon>
        <taxon>Fagus</taxon>
    </lineage>
</organism>
<sequence>MESWSYNSEGKGILFSDEMDFQIDGFGRSRKTLMEWDNKPSYNFESNGLGSDREVGESTEFMELGFSDLVRKPVHGNQGVVMLSGDVGSGSSKRVVSPTCMITSNSCFGEVDSEAKLSSSVMEASSQDSSLIDLKLGRLADCEDAENCKLLKERPILSSVGSSLLTKRARKTSSYCQAAFCQVHGCNKDLSSSKDYHKRHKVCDAHSKTAKVIVNGIEQRFHLLAEFDDGKRSCRKRLAGHNERRRKPQLDTLSGKSHKLLQSYQGTRYLGTSFPKRTPYGFPDIIRSGVIYPGKYEQANWLRHIKLEGDSICGPQSAMPITSGHLFPKNFLHLHGRGKQHSSGVPSSGAEDYAVTASTVQELSGASISSCALSLLSAQSQDLSSHLAGIPMASPQVMQDGFAHHGVDQISDKHLRVTSMEQDGPNGFYSYGMNSFEVDKTGSIMLSDASHAADFQVHSNGIFQESDMLNAKYCPSPEHGPTVNLLQLSSHLQRVERQRNPTEVKQESEDFCYFPTIRAVCNPQGM</sequence>
<evidence type="ECO:0000256" key="3">
    <source>
        <dbReference type="ARBA" id="ARBA00022833"/>
    </source>
</evidence>
<reference evidence="6" key="1">
    <citation type="submission" date="2018-02" db="EMBL/GenBank/DDBJ databases">
        <authorList>
            <person name="Cohen D.B."/>
            <person name="Kent A.D."/>
        </authorList>
    </citation>
    <scope>NUCLEOTIDE SEQUENCE</scope>
</reference>
<dbReference type="SUPFAM" id="SSF103612">
    <property type="entry name" value="SBT domain"/>
    <property type="match status" value="1"/>
</dbReference>
<dbReference type="EMBL" id="OIVN01000335">
    <property type="protein sequence ID" value="SPC78502.1"/>
    <property type="molecule type" value="Genomic_DNA"/>
</dbReference>
<dbReference type="InterPro" id="IPR044817">
    <property type="entry name" value="SBP-like"/>
</dbReference>
<name>A0A2N9EUH8_FAGSY</name>
<evidence type="ECO:0000256" key="1">
    <source>
        <dbReference type="ARBA" id="ARBA00022723"/>
    </source>
</evidence>
<feature type="domain" description="SBP-type" evidence="5">
    <location>
        <begin position="178"/>
        <end position="248"/>
    </location>
</feature>
<evidence type="ECO:0000256" key="4">
    <source>
        <dbReference type="PROSITE-ProRule" id="PRU00470"/>
    </source>
</evidence>
<proteinExistence type="predicted"/>
<dbReference type="Gene3D" id="4.10.1100.10">
    <property type="entry name" value="Transcription factor, SBP-box domain"/>
    <property type="match status" value="1"/>
</dbReference>
<dbReference type="Pfam" id="PF03110">
    <property type="entry name" value="SBP"/>
    <property type="match status" value="1"/>
</dbReference>
<evidence type="ECO:0000256" key="2">
    <source>
        <dbReference type="ARBA" id="ARBA00022771"/>
    </source>
</evidence>
<accession>A0A2N9EUH8</accession>
<evidence type="ECO:0000259" key="5">
    <source>
        <dbReference type="PROSITE" id="PS51141"/>
    </source>
</evidence>
<keyword evidence="2 4" id="KW-0863">Zinc-finger</keyword>
<gene>
    <name evidence="6" type="ORF">FSB_LOCUS6384</name>
</gene>
<dbReference type="InterPro" id="IPR004333">
    <property type="entry name" value="SBP_dom"/>
</dbReference>
<dbReference type="PANTHER" id="PTHR31251">
    <property type="entry name" value="SQUAMOSA PROMOTER-BINDING-LIKE PROTEIN 4"/>
    <property type="match status" value="1"/>
</dbReference>
<keyword evidence="1" id="KW-0479">Metal-binding</keyword>
<dbReference type="PROSITE" id="PS51141">
    <property type="entry name" value="ZF_SBP"/>
    <property type="match status" value="1"/>
</dbReference>
<protein>
    <recommendedName>
        <fullName evidence="5">SBP-type domain-containing protein</fullName>
    </recommendedName>
</protein>
<keyword evidence="3" id="KW-0862">Zinc</keyword>